<dbReference type="InterPro" id="IPR045323">
    <property type="entry name" value="CCDC34"/>
</dbReference>
<dbReference type="Proteomes" id="UP000694925">
    <property type="component" value="Unplaced"/>
</dbReference>
<dbReference type="PANTHER" id="PTHR23247">
    <property type="entry name" value="NY-REN-41 ANTIGEN L15 -RELATED"/>
    <property type="match status" value="1"/>
</dbReference>
<evidence type="ECO:0000259" key="2">
    <source>
        <dbReference type="Pfam" id="PF13904"/>
    </source>
</evidence>
<evidence type="ECO:0000313" key="3">
    <source>
        <dbReference type="Proteomes" id="UP000694925"/>
    </source>
</evidence>
<gene>
    <name evidence="4" type="primary">LOC108626319</name>
</gene>
<reference evidence="4" key="1">
    <citation type="submission" date="2025-08" db="UniProtKB">
        <authorList>
            <consortium name="RefSeq"/>
        </authorList>
    </citation>
    <scope>IDENTIFICATION</scope>
    <source>
        <tissue evidence="4">Whole body</tissue>
    </source>
</reference>
<feature type="compositionally biased region" description="Polar residues" evidence="1">
    <location>
        <begin position="438"/>
        <end position="457"/>
    </location>
</feature>
<feature type="region of interest" description="Disordered" evidence="1">
    <location>
        <begin position="346"/>
        <end position="457"/>
    </location>
</feature>
<name>A0AAJ7J1B5_9HYME</name>
<evidence type="ECO:0000313" key="4">
    <source>
        <dbReference type="RefSeq" id="XP_017882407.1"/>
    </source>
</evidence>
<dbReference type="GeneID" id="108626319"/>
<feature type="compositionally biased region" description="Basic and acidic residues" evidence="1">
    <location>
        <begin position="346"/>
        <end position="373"/>
    </location>
</feature>
<dbReference type="PANTHER" id="PTHR23247:SF2">
    <property type="entry name" value="COILED-COIL DOMAIN-CONTAINING PROTEIN 34"/>
    <property type="match status" value="1"/>
</dbReference>
<feature type="region of interest" description="Disordered" evidence="1">
    <location>
        <begin position="13"/>
        <end position="33"/>
    </location>
</feature>
<feature type="compositionally biased region" description="Polar residues" evidence="1">
    <location>
        <begin position="22"/>
        <end position="33"/>
    </location>
</feature>
<feature type="domain" description="Coiled-coil" evidence="2">
    <location>
        <begin position="245"/>
        <end position="412"/>
    </location>
</feature>
<protein>
    <submittedName>
        <fullName evidence="4">Coiled-coil domain-containing protein 34-like</fullName>
    </submittedName>
</protein>
<dbReference type="InterPro" id="IPR025259">
    <property type="entry name" value="CCDC34/181"/>
</dbReference>
<dbReference type="Pfam" id="PF13904">
    <property type="entry name" value="CCDC34"/>
    <property type="match status" value="1"/>
</dbReference>
<dbReference type="RefSeq" id="XP_017882407.1">
    <property type="nucleotide sequence ID" value="XM_018026918.2"/>
</dbReference>
<organism evidence="3 4">
    <name type="scientific">Ceratina calcarata</name>
    <dbReference type="NCBI Taxonomy" id="156304"/>
    <lineage>
        <taxon>Eukaryota</taxon>
        <taxon>Metazoa</taxon>
        <taxon>Ecdysozoa</taxon>
        <taxon>Arthropoda</taxon>
        <taxon>Hexapoda</taxon>
        <taxon>Insecta</taxon>
        <taxon>Pterygota</taxon>
        <taxon>Neoptera</taxon>
        <taxon>Endopterygota</taxon>
        <taxon>Hymenoptera</taxon>
        <taxon>Apocrita</taxon>
        <taxon>Aculeata</taxon>
        <taxon>Apoidea</taxon>
        <taxon>Anthophila</taxon>
        <taxon>Apidae</taxon>
        <taxon>Ceratina</taxon>
        <taxon>Zadontomerus</taxon>
    </lineage>
</organism>
<dbReference type="AlphaFoldDB" id="A0AAJ7J1B5"/>
<sequence length="457" mass="53216">MVDSDADSWYNWKGGDDINEMHTGNNAKTRSGVSLTSCDRSKNIASDVCQKEASESNGLIHYDEIPSSSRSSIHRYINPAIYAETLNDEDVEHEVEIRVKIGSKNDGRQIVANCGDSAEINDMMSTLSIDNDMAASYVDHTGDQNVSQETYRCYSLNLPTTSMPTGVVRSKSVTSCTPTNRVERRCRIAGTAEDNDELRSPRQIDSEVQRYMFNGHRIVQVSTSSMSSIRISDNRSNDSDFAAKKISYSEWMRRKQEIARRKKEEEDLIERQKQIEIERQAREKEERESRERENFLKWSERKKKEEEKKKAMVERELQLQRQLKEIEDKTAIVKTMYLRQWERKKMEQEKVRQKNEEMKKKRIEEEKKKRIAESSKAYENWRKMAKNKPRPATQGLLPHQKAKPAYVNPTPWQRIVDDPENDEEQDNASVVCRETQSHPRISTKRNTLSVIHRSSNK</sequence>
<dbReference type="KEGG" id="ccal:108626319"/>
<keyword evidence="3" id="KW-1185">Reference proteome</keyword>
<proteinExistence type="predicted"/>
<evidence type="ECO:0000256" key="1">
    <source>
        <dbReference type="SAM" id="MobiDB-lite"/>
    </source>
</evidence>
<accession>A0AAJ7J1B5</accession>